<feature type="compositionally biased region" description="Low complexity" evidence="2">
    <location>
        <begin position="96"/>
        <end position="106"/>
    </location>
</feature>
<name>A0A2U3DYY3_PURLI</name>
<comment type="caution">
    <text evidence="4">The sequence shown here is derived from an EMBL/GenBank/DDBJ whole genome shotgun (WGS) entry which is preliminary data.</text>
</comment>
<feature type="repeat" description="WD" evidence="1">
    <location>
        <begin position="798"/>
        <end position="830"/>
    </location>
</feature>
<protein>
    <submittedName>
        <fullName evidence="4">Uncharacterized protein</fullName>
    </submittedName>
</protein>
<evidence type="ECO:0000313" key="3">
    <source>
        <dbReference type="EMBL" id="KAK4088637.1"/>
    </source>
</evidence>
<dbReference type="InterPro" id="IPR036322">
    <property type="entry name" value="WD40_repeat_dom_sf"/>
</dbReference>
<sequence>MPGGFQRLCTPARTNSLDRATAPPAPPLLRNSIGLQGPAPRCRARAGPLSDVPSPSPSVLSVPCPPGPHRREAKEKATPAATIGVAAAQKQKRRTAAQSSTAQSSQKAKEGLPEGGCRKASTSTKGLSDTPAWVAHGSLAQGKDKGTSATESPRPVSVFAAANAARSSACTLLLHQRNAPALQRSLIEAALAALSARDQSTCCCLASAFSYGAVASGLRCGRPPIRRPRAMLPSPSTPAAHLCDRANDRAHGDRDSACPPWTCDRGPCSWDHRADTESASAGAAASFVARPPGRNVHPEAVQQHNGTRPHDHRRHSARVFVMPNAPVASRHQESGCIVHDESDSSLGDDYSEAQCLYHGAPQPHLDQQLPPYDDDLDMSDSDGGAPLDDILVAMDVGDGPVHSEPELETHAADFADDDDDAADADDMFGASEDAHDQPPALPDFYLNMHMPPFPYNIHPDGQQPDNIWPFPILDFDDAPPPAMADPGLENFPPQLSNPNPSILGSTNLCLVDFLRDWVNQTRLARPSRRRAPHLAEVYRQAHAEIKRVIYAGLKGDECDFQGLDWAAMGTTRDAARVARLNSYRNYVNRPGSDRWTLPSESPKIPARDSFFRFKTMDIRPDASLAHFQLRSVLACPSRTLAFYPSPNGISRLNLRSKKTDLIVNTREFPATGGVISTLDANCGVLMGGTFNGDYCLKALDSEEKNAFSEGQISPDGITNHLRIHTSRRNARPIASIASNDRGLRVMDIETETFVSRKMYPFCLNCSANSPDRRLQVVVGDDPNVLIVNADTGEILQELTGHGDYGFACDWSDDGWTVATGFQDKAIKIWDARKWCNSSGVSTALCTIRAEMAGVRGLRFSPRGSGKPILVAAEEADYINLIDAQTFSSKQTIDVFSEVGGIDFTNDGQDLNVLCCDPHRGGVLQLERCGRGPDVSLENAWLRRSTRYPWLVDRDEECELQQRWSRGRVPTLLEGPEPF</sequence>
<reference evidence="3" key="3">
    <citation type="submission" date="2023-11" db="EMBL/GenBank/DDBJ databases">
        <authorList>
            <person name="Beijen E."/>
            <person name="Ohm R.A."/>
        </authorList>
    </citation>
    <scope>NUCLEOTIDE SEQUENCE</scope>
    <source>
        <strain evidence="3">CBS 150709</strain>
    </source>
</reference>
<reference evidence="4 5" key="2">
    <citation type="journal article" date="2016" name="Front. Microbiol.">
        <title>Genome and transcriptome sequences reveal the specific parasitism of the nematophagous Purpureocillium lilacinum 36-1.</title>
        <authorList>
            <person name="Xie J."/>
            <person name="Li S."/>
            <person name="Mo C."/>
            <person name="Xiao X."/>
            <person name="Peng D."/>
            <person name="Wang G."/>
            <person name="Xiao Y."/>
        </authorList>
    </citation>
    <scope>NUCLEOTIDE SEQUENCE [LARGE SCALE GENOMIC DNA]</scope>
    <source>
        <strain evidence="4 5">36-1</strain>
    </source>
</reference>
<dbReference type="Proteomes" id="UP000245956">
    <property type="component" value="Unassembled WGS sequence"/>
</dbReference>
<dbReference type="PROSITE" id="PS50294">
    <property type="entry name" value="WD_REPEATS_REGION"/>
    <property type="match status" value="1"/>
</dbReference>
<evidence type="ECO:0000313" key="5">
    <source>
        <dbReference type="Proteomes" id="UP000245956"/>
    </source>
</evidence>
<keyword evidence="6" id="KW-1185">Reference proteome</keyword>
<reference evidence="3 6" key="4">
    <citation type="journal article" date="2024" name="Microbiol. Resour. Announc.">
        <title>Genome annotations for the ascomycete fungi Trichoderma harzianum, Trichoderma aggressivum, and Purpureocillium lilacinum.</title>
        <authorList>
            <person name="Beijen E.P.W."/>
            <person name="Ohm R.A."/>
        </authorList>
    </citation>
    <scope>NUCLEOTIDE SEQUENCE [LARGE SCALE GENOMIC DNA]</scope>
    <source>
        <strain evidence="3 6">CBS 150709</strain>
    </source>
</reference>
<feature type="compositionally biased region" description="Low complexity" evidence="2">
    <location>
        <begin position="47"/>
        <end position="62"/>
    </location>
</feature>
<dbReference type="EMBL" id="JAWRVI010000023">
    <property type="protein sequence ID" value="KAK4088637.1"/>
    <property type="molecule type" value="Genomic_DNA"/>
</dbReference>
<feature type="region of interest" description="Disordered" evidence="2">
    <location>
        <begin position="418"/>
        <end position="437"/>
    </location>
</feature>
<dbReference type="EMBL" id="LCWV01000018">
    <property type="protein sequence ID" value="PWI67471.1"/>
    <property type="molecule type" value="Genomic_DNA"/>
</dbReference>
<dbReference type="AlphaFoldDB" id="A0A2U3DYY3"/>
<organism evidence="4 5">
    <name type="scientific">Purpureocillium lilacinum</name>
    <name type="common">Paecilomyces lilacinus</name>
    <dbReference type="NCBI Taxonomy" id="33203"/>
    <lineage>
        <taxon>Eukaryota</taxon>
        <taxon>Fungi</taxon>
        <taxon>Dikarya</taxon>
        <taxon>Ascomycota</taxon>
        <taxon>Pezizomycotina</taxon>
        <taxon>Sordariomycetes</taxon>
        <taxon>Hypocreomycetidae</taxon>
        <taxon>Hypocreales</taxon>
        <taxon>Ophiocordycipitaceae</taxon>
        <taxon>Purpureocillium</taxon>
    </lineage>
</organism>
<dbReference type="PANTHER" id="PTHR43991">
    <property type="entry name" value="WD REPEAT PROTEIN (AFU_ORTHOLOGUE AFUA_8G05640)-RELATED"/>
    <property type="match status" value="1"/>
</dbReference>
<proteinExistence type="predicted"/>
<dbReference type="InterPro" id="IPR015943">
    <property type="entry name" value="WD40/YVTN_repeat-like_dom_sf"/>
</dbReference>
<dbReference type="SUPFAM" id="SSF50978">
    <property type="entry name" value="WD40 repeat-like"/>
    <property type="match status" value="1"/>
</dbReference>
<dbReference type="SMART" id="SM00320">
    <property type="entry name" value="WD40"/>
    <property type="match status" value="2"/>
</dbReference>
<gene>
    <name evidence="4" type="ORF">PCL_02825</name>
    <name evidence="3" type="ORF">Purlil1_6848</name>
</gene>
<dbReference type="Proteomes" id="UP001287286">
    <property type="component" value="Unassembled WGS sequence"/>
</dbReference>
<dbReference type="PANTHER" id="PTHR43991:SF12">
    <property type="entry name" value="WD REPEAT PROTEIN (AFU_ORTHOLOGUE AFUA_8G05640)"/>
    <property type="match status" value="1"/>
</dbReference>
<evidence type="ECO:0000313" key="4">
    <source>
        <dbReference type="EMBL" id="PWI67471.1"/>
    </source>
</evidence>
<dbReference type="Gene3D" id="2.130.10.10">
    <property type="entry name" value="YVTN repeat-like/Quinoprotein amine dehydrogenase"/>
    <property type="match status" value="1"/>
</dbReference>
<feature type="compositionally biased region" description="Low complexity" evidence="2">
    <location>
        <begin position="78"/>
        <end position="89"/>
    </location>
</feature>
<dbReference type="PROSITE" id="PS50082">
    <property type="entry name" value="WD_REPEATS_2"/>
    <property type="match status" value="1"/>
</dbReference>
<reference evidence="4" key="1">
    <citation type="submission" date="2015-05" db="EMBL/GenBank/DDBJ databases">
        <authorList>
            <person name="Wang D.B."/>
            <person name="Wang M."/>
        </authorList>
    </citation>
    <scope>NUCLEOTIDE SEQUENCE</scope>
    <source>
        <strain evidence="4">36-1</strain>
    </source>
</reference>
<evidence type="ECO:0000313" key="6">
    <source>
        <dbReference type="Proteomes" id="UP001287286"/>
    </source>
</evidence>
<evidence type="ECO:0000256" key="1">
    <source>
        <dbReference type="PROSITE-ProRule" id="PRU00221"/>
    </source>
</evidence>
<keyword evidence="1" id="KW-0853">WD repeat</keyword>
<evidence type="ECO:0000256" key="2">
    <source>
        <dbReference type="SAM" id="MobiDB-lite"/>
    </source>
</evidence>
<accession>A0A2U3DYY3</accession>
<feature type="region of interest" description="Disordered" evidence="2">
    <location>
        <begin position="1"/>
        <end position="132"/>
    </location>
</feature>
<dbReference type="InterPro" id="IPR001680">
    <property type="entry name" value="WD40_rpt"/>
</dbReference>